<feature type="region of interest" description="Disordered" evidence="1">
    <location>
        <begin position="38"/>
        <end position="63"/>
    </location>
</feature>
<evidence type="ECO:0008006" key="3">
    <source>
        <dbReference type="Google" id="ProtNLM"/>
    </source>
</evidence>
<reference evidence="2" key="1">
    <citation type="submission" date="2019-08" db="EMBL/GenBank/DDBJ databases">
        <title>Reference gene set and small RNA set construction with multiple tissues from Davidia involucrata Baill.</title>
        <authorList>
            <person name="Yang H."/>
            <person name="Zhou C."/>
            <person name="Li G."/>
            <person name="Wang J."/>
            <person name="Gao P."/>
            <person name="Wang M."/>
            <person name="Wang R."/>
            <person name="Zhao Y."/>
        </authorList>
    </citation>
    <scope>NUCLEOTIDE SEQUENCE</scope>
    <source>
        <tissue evidence="2">Mixed with DoveR01_LX</tissue>
    </source>
</reference>
<evidence type="ECO:0000256" key="1">
    <source>
        <dbReference type="SAM" id="MobiDB-lite"/>
    </source>
</evidence>
<name>A0A5B7C296_DAVIN</name>
<dbReference type="GO" id="GO:0010099">
    <property type="term" value="P:regulation of photomorphogenesis"/>
    <property type="evidence" value="ECO:0007669"/>
    <property type="project" value="InterPro"/>
</dbReference>
<dbReference type="EMBL" id="GHES01044245">
    <property type="protein sequence ID" value="MPA74804.1"/>
    <property type="molecule type" value="Transcribed_RNA"/>
</dbReference>
<protein>
    <recommendedName>
        <fullName evidence="3">F-box protein</fullName>
    </recommendedName>
</protein>
<dbReference type="InterPro" id="IPR037476">
    <property type="entry name" value="PCH1"/>
</dbReference>
<gene>
    <name evidence="2" type="ORF">Din_044245</name>
</gene>
<feature type="region of interest" description="Disordered" evidence="1">
    <location>
        <begin position="1"/>
        <end position="21"/>
    </location>
</feature>
<evidence type="ECO:0000313" key="2">
    <source>
        <dbReference type="EMBL" id="MPA74804.1"/>
    </source>
</evidence>
<proteinExistence type="predicted"/>
<organism evidence="2">
    <name type="scientific">Davidia involucrata</name>
    <name type="common">Dove tree</name>
    <dbReference type="NCBI Taxonomy" id="16924"/>
    <lineage>
        <taxon>Eukaryota</taxon>
        <taxon>Viridiplantae</taxon>
        <taxon>Streptophyta</taxon>
        <taxon>Embryophyta</taxon>
        <taxon>Tracheophyta</taxon>
        <taxon>Spermatophyta</taxon>
        <taxon>Magnoliopsida</taxon>
        <taxon>eudicotyledons</taxon>
        <taxon>Gunneridae</taxon>
        <taxon>Pentapetalae</taxon>
        <taxon>asterids</taxon>
        <taxon>Cornales</taxon>
        <taxon>Nyssaceae</taxon>
        <taxon>Davidia</taxon>
    </lineage>
</organism>
<dbReference type="PANTHER" id="PTHR36062">
    <property type="entry name" value="OS01G0687300 PROTEIN"/>
    <property type="match status" value="1"/>
</dbReference>
<feature type="compositionally biased region" description="Basic and acidic residues" evidence="1">
    <location>
        <begin position="48"/>
        <end position="62"/>
    </location>
</feature>
<feature type="compositionally biased region" description="Polar residues" evidence="1">
    <location>
        <begin position="1"/>
        <end position="10"/>
    </location>
</feature>
<dbReference type="AlphaFoldDB" id="A0A5B7C296"/>
<dbReference type="PANTHER" id="PTHR36062:SF1">
    <property type="entry name" value="OS01G0687300 PROTEIN"/>
    <property type="match status" value="1"/>
</dbReference>
<sequence length="761" mass="83732">MSNRIIQSYQDGDGRAGQSMHSNQSVWMAHWTQASCNTGPQVHSHLSHHPENKAGNDNDAKQRHLPSGLGIASGIPTSTKGFREVTEAGTVKIMNGSLTTSSKNLRNERLDCQPFPMFNLCRNTGSSSTSNNDQDTSCHRLALKPEIDRNFEYNTIALGTSTSHFPSVLAVAPPETETSSRVCHFQPEGISHNLEDQVNSHKFIGASNLAVARPSQDDFTGSTPHIVPYRFNRGKTPVSSFMHRQEEMNQLSSNLASKEHFSNTNLTILGHEHCNYHSHSAFLLCEKMVDKSGKSGNSFLRQNNASLSLHDPSSSNNHLPVFVGDQCQKMQNYSGIEFFPSRSSPVEASKSEKLYHGCYSVQRMPHSVHGMETMRICTTVDGLPEGPPKFSQTTHSFLITKTDVNESNENQTLRESRVSTNLKRNSLGELLSLSPLFGQGQRGVKLQPLGSSTDSEEKDNVVDVKTSEVHCKNESSTETDTMDMDAFKEENHLSGVNSSESNEYIMVGQNPSSQTTIASSREEVRCRGPLTGLPDINEELPALPAAASSMDNVEPSTSRTQSLDMEHLISHAEQLSNSKSSLCPDGPLRTDPGSRWIKRLKLNASDSFALGTKSSNLGEASSHEKVNKLFIKIMKGSITSSEPTLGKRHGKEVMALDPTAVLLRNGESSSVDSSKKGCRDIMLSHSWIQRWCHNRAATLQKKPEAVVVCEPQSSKVALDELQKKQFPSVAALALMGKAMNGFRPCQFQKRGSFVVWNTKNF</sequence>
<accession>A0A5B7C296</accession>